<accession>A0A7W2HY55</accession>
<protein>
    <submittedName>
        <fullName evidence="1">Uncharacterized protein</fullName>
    </submittedName>
</protein>
<dbReference type="AlphaFoldDB" id="A0A7W2HY55"/>
<reference evidence="1 2" key="1">
    <citation type="submission" date="2020-07" db="EMBL/GenBank/DDBJ databases">
        <title>Differential regulation of undecylprodigiosin biosynthesis in the yeast-scavenging Streptomyces strain MBK6.</title>
        <authorList>
            <person name="Baral B."/>
            <person name="Siitonen V."/>
            <person name="Laughlin M."/>
            <person name="Yamada K."/>
            <person name="Ilomaeki M."/>
            <person name="Metsae-Ketelae M."/>
            <person name="Niemi J."/>
        </authorList>
    </citation>
    <scope>NUCLEOTIDE SEQUENCE [LARGE SCALE GENOMIC DNA]</scope>
    <source>
        <strain evidence="1 2">MBK6</strain>
    </source>
</reference>
<dbReference type="Proteomes" id="UP000587608">
    <property type="component" value="Unassembled WGS sequence"/>
</dbReference>
<organism evidence="1 2">
    <name type="scientific">Streptomyces griseoaurantiacus</name>
    <dbReference type="NCBI Taxonomy" id="68213"/>
    <lineage>
        <taxon>Bacteria</taxon>
        <taxon>Bacillati</taxon>
        <taxon>Actinomycetota</taxon>
        <taxon>Actinomycetes</taxon>
        <taxon>Kitasatosporales</taxon>
        <taxon>Streptomycetaceae</taxon>
        <taxon>Streptomyces</taxon>
        <taxon>Streptomyces aurantiacus group</taxon>
    </lineage>
</organism>
<dbReference type="EMBL" id="JACERG010000022">
    <property type="protein sequence ID" value="MBA5225970.1"/>
    <property type="molecule type" value="Genomic_DNA"/>
</dbReference>
<comment type="caution">
    <text evidence="1">The sequence shown here is derived from an EMBL/GenBank/DDBJ whole genome shotgun (WGS) entry which is preliminary data.</text>
</comment>
<evidence type="ECO:0000313" key="1">
    <source>
        <dbReference type="EMBL" id="MBA5225970.1"/>
    </source>
</evidence>
<gene>
    <name evidence="1" type="ORF">H1X69_31880</name>
</gene>
<proteinExistence type="predicted"/>
<sequence>MLIAGAAVLGLIAGACAGYLIQADRAPTALPSLSQPVLEQAEGEPEPLSPARDPWLRTEGDLRKLLLKKPAGAKDAEWVESVAGDGWMDLATYAETYKDPAGAYAHEAENEFRRAAVVGWQQGDRTGVEIRLVQYRQEEYAGAAVTNRSNLYWSDRESDSRSSVLPGTEEGRVYVHTRPRTKAGYVPEYHAEAYAWRGDVCLEIYVTGTRPVARATVTRLAERQLERL</sequence>
<name>A0A7W2HY55_9ACTN</name>
<evidence type="ECO:0000313" key="2">
    <source>
        <dbReference type="Proteomes" id="UP000587608"/>
    </source>
</evidence>